<dbReference type="PANTHER" id="PTHR30492">
    <property type="entry name" value="METHYLGLYOXAL SYNTHASE"/>
    <property type="match status" value="1"/>
</dbReference>
<reference evidence="4 5" key="1">
    <citation type="submission" date="2024-09" db="EMBL/GenBank/DDBJ databases">
        <authorList>
            <person name="Sun Q."/>
            <person name="Mori K."/>
        </authorList>
    </citation>
    <scope>NUCLEOTIDE SEQUENCE [LARGE SCALE GENOMIC DNA]</scope>
    <source>
        <strain evidence="4 5">JCM 11201</strain>
    </source>
</reference>
<dbReference type="RefSeq" id="WP_342045839.1">
    <property type="nucleotide sequence ID" value="NZ_JBHMAF010000096.1"/>
</dbReference>
<evidence type="ECO:0000256" key="1">
    <source>
        <dbReference type="ARBA" id="ARBA00023239"/>
    </source>
</evidence>
<feature type="binding site" evidence="2">
    <location>
        <begin position="54"/>
        <end position="55"/>
    </location>
    <ligand>
        <name>substrate</name>
    </ligand>
</feature>
<dbReference type="PROSITE" id="PS51855">
    <property type="entry name" value="MGS"/>
    <property type="match status" value="1"/>
</dbReference>
<dbReference type="Gene3D" id="3.40.50.1380">
    <property type="entry name" value="Methylglyoxal synthase-like domain"/>
    <property type="match status" value="1"/>
</dbReference>
<feature type="binding site" evidence="2">
    <location>
        <begin position="34"/>
        <end position="37"/>
    </location>
    <ligand>
        <name>substrate</name>
    </ligand>
</feature>
<dbReference type="InterPro" id="IPR018148">
    <property type="entry name" value="Methylglyoxal_synth_AS"/>
</dbReference>
<evidence type="ECO:0000256" key="2">
    <source>
        <dbReference type="HAMAP-Rule" id="MF_00549"/>
    </source>
</evidence>
<dbReference type="NCBIfam" id="TIGR00160">
    <property type="entry name" value="MGSA"/>
    <property type="match status" value="1"/>
</dbReference>
<dbReference type="PROSITE" id="PS01335">
    <property type="entry name" value="METHYLGLYOXAL_SYNTH"/>
    <property type="match status" value="1"/>
</dbReference>
<dbReference type="NCBIfam" id="NF003559">
    <property type="entry name" value="PRK05234.1"/>
    <property type="match status" value="1"/>
</dbReference>
<dbReference type="PANTHER" id="PTHR30492:SF0">
    <property type="entry name" value="METHYLGLYOXAL SYNTHASE"/>
    <property type="match status" value="1"/>
</dbReference>
<dbReference type="CDD" id="cd01422">
    <property type="entry name" value="MGS"/>
    <property type="match status" value="1"/>
</dbReference>
<dbReference type="PIRSF" id="PIRSF006614">
    <property type="entry name" value="Methylglyox_syn"/>
    <property type="match status" value="1"/>
</dbReference>
<comment type="catalytic activity">
    <reaction evidence="2">
        <text>dihydroxyacetone phosphate = methylglyoxal + phosphate</text>
        <dbReference type="Rhea" id="RHEA:17937"/>
        <dbReference type="ChEBI" id="CHEBI:17158"/>
        <dbReference type="ChEBI" id="CHEBI:43474"/>
        <dbReference type="ChEBI" id="CHEBI:57642"/>
        <dbReference type="EC" id="4.2.3.3"/>
    </reaction>
</comment>
<feature type="binding site" evidence="2">
    <location>
        <position position="87"/>
    </location>
    <ligand>
        <name>substrate</name>
    </ligand>
</feature>
<feature type="binding site" evidence="2">
    <location>
        <position position="12"/>
    </location>
    <ligand>
        <name>substrate</name>
    </ligand>
</feature>
<evidence type="ECO:0000259" key="3">
    <source>
        <dbReference type="PROSITE" id="PS51855"/>
    </source>
</evidence>
<dbReference type="Pfam" id="PF02142">
    <property type="entry name" value="MGS"/>
    <property type="match status" value="1"/>
</dbReference>
<dbReference type="SMART" id="SM00851">
    <property type="entry name" value="MGS"/>
    <property type="match status" value="1"/>
</dbReference>
<name>A0ABV5WGT1_9BACI</name>
<dbReference type="InterPro" id="IPR036914">
    <property type="entry name" value="MGS-like_dom_sf"/>
</dbReference>
<dbReference type="InterPro" id="IPR011607">
    <property type="entry name" value="MGS-like_dom"/>
</dbReference>
<sequence>MKIALIAHDKKKNDMVHFTIAYQHILVKHELYATGTTGIKIMEGTGLEVHRFQSGPLGGDQEIGALIAQNKMDMVIFFRDPLTAQPHEPDISALIRLCDVYAIPLATNMGTAEILIHGLDRGDLKWRSIIHEQQGN</sequence>
<dbReference type="Proteomes" id="UP001589609">
    <property type="component" value="Unassembled WGS sequence"/>
</dbReference>
<dbReference type="EMBL" id="JBHMAF010000096">
    <property type="protein sequence ID" value="MFB9759814.1"/>
    <property type="molecule type" value="Genomic_DNA"/>
</dbReference>
<keyword evidence="5" id="KW-1185">Reference proteome</keyword>
<organism evidence="4 5">
    <name type="scientific">Ectobacillus funiculus</name>
    <dbReference type="NCBI Taxonomy" id="137993"/>
    <lineage>
        <taxon>Bacteria</taxon>
        <taxon>Bacillati</taxon>
        <taxon>Bacillota</taxon>
        <taxon>Bacilli</taxon>
        <taxon>Bacillales</taxon>
        <taxon>Bacillaceae</taxon>
        <taxon>Ectobacillus</taxon>
    </lineage>
</organism>
<comment type="similarity">
    <text evidence="2">Belongs to the methylglyoxal synthase family.</text>
</comment>
<evidence type="ECO:0000313" key="5">
    <source>
        <dbReference type="Proteomes" id="UP001589609"/>
    </source>
</evidence>
<keyword evidence="1 2" id="KW-0456">Lyase</keyword>
<feature type="active site" description="Proton donor/acceptor" evidence="2">
    <location>
        <position position="60"/>
    </location>
</feature>
<proteinExistence type="inferred from homology"/>
<dbReference type="EC" id="4.2.3.3" evidence="2"/>
<accession>A0ABV5WGT1</accession>
<dbReference type="HAMAP" id="MF_00549">
    <property type="entry name" value="Methylglyoxal_synth"/>
    <property type="match status" value="1"/>
</dbReference>
<dbReference type="InterPro" id="IPR004363">
    <property type="entry name" value="Methylgl_synth"/>
</dbReference>
<feature type="domain" description="MGS-like" evidence="3">
    <location>
        <begin position="1"/>
        <end position="136"/>
    </location>
</feature>
<feature type="binding site" evidence="2">
    <location>
        <position position="8"/>
    </location>
    <ligand>
        <name>substrate</name>
    </ligand>
</feature>
<comment type="function">
    <text evidence="2">Catalyzes the formation of methylglyoxal from dihydroxyacetone phosphate.</text>
</comment>
<protein>
    <recommendedName>
        <fullName evidence="2">Methylglyoxal synthase</fullName>
        <shortName evidence="2">MGS</shortName>
        <ecNumber evidence="2">4.2.3.3</ecNumber>
    </recommendedName>
</protein>
<gene>
    <name evidence="2 4" type="primary">mgsA</name>
    <name evidence="4" type="ORF">ACFFMS_15550</name>
</gene>
<dbReference type="SUPFAM" id="SSF52335">
    <property type="entry name" value="Methylglyoxal synthase-like"/>
    <property type="match status" value="1"/>
</dbReference>
<evidence type="ECO:0000313" key="4">
    <source>
        <dbReference type="EMBL" id="MFB9759814.1"/>
    </source>
</evidence>
<comment type="caution">
    <text evidence="4">The sequence shown here is derived from an EMBL/GenBank/DDBJ whole genome shotgun (WGS) entry which is preliminary data.</text>
</comment>
<dbReference type="GO" id="GO:0008929">
    <property type="term" value="F:methylglyoxal synthase activity"/>
    <property type="evidence" value="ECO:0007669"/>
    <property type="project" value="UniProtKB-EC"/>
</dbReference>